<dbReference type="Proteomes" id="UP000297299">
    <property type="component" value="Unassembled WGS sequence"/>
</dbReference>
<sequence length="78" mass="8739">MKPEDPESLRTIIILFTHPLTGQTAIHVLSAFHCFKVNLKGVNVTIAIDSFNFSASGSDLEKINIKFHLMANFLYNAF</sequence>
<evidence type="ECO:0000313" key="2">
    <source>
        <dbReference type="Proteomes" id="UP000297299"/>
    </source>
</evidence>
<evidence type="ECO:0000313" key="1">
    <source>
        <dbReference type="EMBL" id="TEY47714.1"/>
    </source>
</evidence>
<reference evidence="1 2" key="1">
    <citation type="submission" date="2017-11" db="EMBL/GenBank/DDBJ databases">
        <title>Comparative genomics of Botrytis spp.</title>
        <authorList>
            <person name="Valero-Jimenez C.A."/>
            <person name="Tapia P."/>
            <person name="Veloso J."/>
            <person name="Silva-Moreno E."/>
            <person name="Staats M."/>
            <person name="Valdes J.H."/>
            <person name="Van Kan J.A.L."/>
        </authorList>
    </citation>
    <scope>NUCLEOTIDE SEQUENCE [LARGE SCALE GENOMIC DNA]</scope>
    <source>
        <strain evidence="1 2">MUCL2830</strain>
    </source>
</reference>
<protein>
    <submittedName>
        <fullName evidence="1">Uncharacterized protein</fullName>
    </submittedName>
</protein>
<name>A0A4Y8CUG5_9HELO</name>
<dbReference type="EMBL" id="PHWZ01000300">
    <property type="protein sequence ID" value="TEY47714.1"/>
    <property type="molecule type" value="Genomic_DNA"/>
</dbReference>
<keyword evidence="2" id="KW-1185">Reference proteome</keyword>
<accession>A0A4Y8CUG5</accession>
<gene>
    <name evidence="1" type="ORF">BOTCAL_0301g00040</name>
</gene>
<comment type="caution">
    <text evidence="1">The sequence shown here is derived from an EMBL/GenBank/DDBJ whole genome shotgun (WGS) entry which is preliminary data.</text>
</comment>
<dbReference type="AlphaFoldDB" id="A0A4Y8CUG5"/>
<proteinExistence type="predicted"/>
<organism evidence="1 2">
    <name type="scientific">Botryotinia calthae</name>
    <dbReference type="NCBI Taxonomy" id="38488"/>
    <lineage>
        <taxon>Eukaryota</taxon>
        <taxon>Fungi</taxon>
        <taxon>Dikarya</taxon>
        <taxon>Ascomycota</taxon>
        <taxon>Pezizomycotina</taxon>
        <taxon>Leotiomycetes</taxon>
        <taxon>Helotiales</taxon>
        <taxon>Sclerotiniaceae</taxon>
        <taxon>Botryotinia</taxon>
    </lineage>
</organism>